<evidence type="ECO:0000256" key="4">
    <source>
        <dbReference type="SAM" id="MobiDB-lite"/>
    </source>
</evidence>
<dbReference type="InterPro" id="IPR033140">
    <property type="entry name" value="Lipase_GDXG_put_SER_AS"/>
</dbReference>
<dbReference type="AlphaFoldDB" id="A0A0H2ZJ74"/>
<dbReference type="PANTHER" id="PTHR48081">
    <property type="entry name" value="AB HYDROLASE SUPERFAMILY PROTEIN C4A8.06C"/>
    <property type="match status" value="1"/>
</dbReference>
<feature type="domain" description="Alpha/beta hydrolase fold-3" evidence="5">
    <location>
        <begin position="82"/>
        <end position="287"/>
    </location>
</feature>
<evidence type="ECO:0000256" key="3">
    <source>
        <dbReference type="PROSITE-ProRule" id="PRU10038"/>
    </source>
</evidence>
<dbReference type="InterPro" id="IPR050300">
    <property type="entry name" value="GDXG_lipolytic_enzyme"/>
</dbReference>
<dbReference type="PROSITE" id="PS01174">
    <property type="entry name" value="LIPASE_GDXG_SER"/>
    <property type="match status" value="1"/>
</dbReference>
<dbReference type="Gene3D" id="3.40.50.1820">
    <property type="entry name" value="alpha/beta hydrolase"/>
    <property type="match status" value="1"/>
</dbReference>
<dbReference type="SUPFAM" id="SSF53474">
    <property type="entry name" value="alpha/beta-Hydrolases"/>
    <property type="match status" value="1"/>
</dbReference>
<dbReference type="InterPro" id="IPR013094">
    <property type="entry name" value="AB_hydrolase_3"/>
</dbReference>
<reference evidence="6 7" key="1">
    <citation type="journal article" date="2006" name="Genome Biol.">
        <title>Genomic analysis reveals that Pseudomonas aeruginosa virulence is combinatorial.</title>
        <authorList>
            <person name="Lee D.G."/>
            <person name="Urbach J.M."/>
            <person name="Wu G."/>
            <person name="Liberati N.T."/>
            <person name="Feinbaum R.L."/>
            <person name="Miyata S."/>
            <person name="Diggins L.T."/>
            <person name="He J."/>
            <person name="Saucier M."/>
            <person name="Deziel E."/>
            <person name="Friedman L."/>
            <person name="Li L."/>
            <person name="Grills G."/>
            <person name="Montgomery K."/>
            <person name="Kucherlapati R."/>
            <person name="Rahme L.G."/>
            <person name="Ausubel F.M."/>
        </authorList>
    </citation>
    <scope>NUCLEOTIDE SEQUENCE [LARGE SCALE GENOMIC DNA]</scope>
    <source>
        <strain evidence="6 7">UCBPP-PA14</strain>
    </source>
</reference>
<proteinExistence type="inferred from homology"/>
<evidence type="ECO:0000256" key="2">
    <source>
        <dbReference type="ARBA" id="ARBA00022801"/>
    </source>
</evidence>
<dbReference type="Pfam" id="PF07859">
    <property type="entry name" value="Abhydrolase_3"/>
    <property type="match status" value="1"/>
</dbReference>
<dbReference type="KEGG" id="pau:PA14_71110"/>
<sequence length="331" mass="34936">MAAKYPLSPAMWRFVEHSRAFASDSPRLDAQRAAYARMCQAFAPPRPAGLRVLDSCLPAAPPVRVRRYRPDRPAPPGGWPALLYLHGGGWMLGGLDSHDFICADLAARLGLLVLAVDYRLAPEHPFPAALQDCLRAWQALSLGELDEALDGRRLLVAGDSAGGNLAAALCLALRDGGAPSPAAQILLYPLLSAAPSPSRIDCADAPLLGLGDVQACLDAYLPLAALHRQPLALPLEAADFTGLPPAFVAVAEFDPLRDDGERYGAALRAAGGEAGFYPGSGLVHGCLRGHGIDEVEALHEALRRAVQGFLAEDSGERQAGEESTAEHQPGE</sequence>
<evidence type="ECO:0000313" key="6">
    <source>
        <dbReference type="EMBL" id="ABJ14767.1"/>
    </source>
</evidence>
<name>A0A0H2ZJ74_PSEAB</name>
<gene>
    <name evidence="6" type="ordered locus">PA14_71110</name>
</gene>
<evidence type="ECO:0000256" key="1">
    <source>
        <dbReference type="ARBA" id="ARBA00010515"/>
    </source>
</evidence>
<dbReference type="EMBL" id="CP000438">
    <property type="protein sequence ID" value="ABJ14767.1"/>
    <property type="molecule type" value="Genomic_DNA"/>
</dbReference>
<feature type="region of interest" description="Disordered" evidence="4">
    <location>
        <begin position="312"/>
        <end position="331"/>
    </location>
</feature>
<dbReference type="Proteomes" id="UP000000653">
    <property type="component" value="Chromosome"/>
</dbReference>
<accession>A0A0H2ZJ74</accession>
<dbReference type="GO" id="GO:0016787">
    <property type="term" value="F:hydrolase activity"/>
    <property type="evidence" value="ECO:0007669"/>
    <property type="project" value="UniProtKB-KW"/>
</dbReference>
<feature type="compositionally biased region" description="Basic and acidic residues" evidence="4">
    <location>
        <begin position="314"/>
        <end position="331"/>
    </location>
</feature>
<dbReference type="SMR" id="A0A0H2ZJ74"/>
<dbReference type="HOGENOM" id="CLU_012494_6_4_6"/>
<evidence type="ECO:0000259" key="5">
    <source>
        <dbReference type="Pfam" id="PF07859"/>
    </source>
</evidence>
<dbReference type="InterPro" id="IPR029058">
    <property type="entry name" value="AB_hydrolase_fold"/>
</dbReference>
<evidence type="ECO:0000313" key="7">
    <source>
        <dbReference type="Proteomes" id="UP000000653"/>
    </source>
</evidence>
<dbReference type="RefSeq" id="WP_003115631.1">
    <property type="nucleotide sequence ID" value="NC_008463.1"/>
</dbReference>
<protein>
    <submittedName>
        <fullName evidence="6">Putative esterase/lipase</fullName>
    </submittedName>
</protein>
<organism evidence="6 7">
    <name type="scientific">Pseudomonas aeruginosa (strain UCBPP-PA14)</name>
    <dbReference type="NCBI Taxonomy" id="208963"/>
    <lineage>
        <taxon>Bacteria</taxon>
        <taxon>Pseudomonadati</taxon>
        <taxon>Pseudomonadota</taxon>
        <taxon>Gammaproteobacteria</taxon>
        <taxon>Pseudomonadales</taxon>
        <taxon>Pseudomonadaceae</taxon>
        <taxon>Pseudomonas</taxon>
    </lineage>
</organism>
<dbReference type="PANTHER" id="PTHR48081:SF8">
    <property type="entry name" value="ALPHA_BETA HYDROLASE FOLD-3 DOMAIN-CONTAINING PROTEIN-RELATED"/>
    <property type="match status" value="1"/>
</dbReference>
<keyword evidence="2" id="KW-0378">Hydrolase</keyword>
<feature type="active site" evidence="3">
    <location>
        <position position="160"/>
    </location>
</feature>
<comment type="similarity">
    <text evidence="1">Belongs to the 'GDXG' lipolytic enzyme family.</text>
</comment>
<dbReference type="BioCyc" id="PAER208963:G1G74-5984-MONOMER"/>